<dbReference type="PROSITE" id="PS50075">
    <property type="entry name" value="CARRIER"/>
    <property type="match status" value="1"/>
</dbReference>
<dbReference type="InterPro" id="IPR020845">
    <property type="entry name" value="AMP-binding_CS"/>
</dbReference>
<dbReference type="SUPFAM" id="SSF47336">
    <property type="entry name" value="ACP-like"/>
    <property type="match status" value="1"/>
</dbReference>
<organism evidence="5 6">
    <name type="scientific">Exophiala mesophila</name>
    <name type="common">Black yeast-like fungus</name>
    <dbReference type="NCBI Taxonomy" id="212818"/>
    <lineage>
        <taxon>Eukaryota</taxon>
        <taxon>Fungi</taxon>
        <taxon>Dikarya</taxon>
        <taxon>Ascomycota</taxon>
        <taxon>Pezizomycotina</taxon>
        <taxon>Eurotiomycetes</taxon>
        <taxon>Chaetothyriomycetidae</taxon>
        <taxon>Chaetothyriales</taxon>
        <taxon>Herpotrichiellaceae</taxon>
        <taxon>Exophiala</taxon>
    </lineage>
</organism>
<evidence type="ECO:0000313" key="5">
    <source>
        <dbReference type="EMBL" id="KIV90375.1"/>
    </source>
</evidence>
<dbReference type="VEuPathDB" id="FungiDB:PV10_07684"/>
<dbReference type="PANTHER" id="PTHR43439">
    <property type="entry name" value="PHENYLACETATE-COENZYME A LIGASE"/>
    <property type="match status" value="1"/>
</dbReference>
<dbReference type="OMA" id="AWPMNFK"/>
<dbReference type="SUPFAM" id="SSF56801">
    <property type="entry name" value="Acetyl-CoA synthetase-like"/>
    <property type="match status" value="1"/>
</dbReference>
<dbReference type="InterPro" id="IPR006162">
    <property type="entry name" value="Ppantetheine_attach_site"/>
</dbReference>
<evidence type="ECO:0000256" key="2">
    <source>
        <dbReference type="ARBA" id="ARBA00022553"/>
    </source>
</evidence>
<reference evidence="5 6" key="1">
    <citation type="submission" date="2015-01" db="EMBL/GenBank/DDBJ databases">
        <title>The Genome Sequence of Exophiala mesophila CBS40295.</title>
        <authorList>
            <consortium name="The Broad Institute Genomics Platform"/>
            <person name="Cuomo C."/>
            <person name="de Hoog S."/>
            <person name="Gorbushina A."/>
            <person name="Stielow B."/>
            <person name="Teixiera M."/>
            <person name="Abouelleil A."/>
            <person name="Chapman S.B."/>
            <person name="Priest M."/>
            <person name="Young S.K."/>
            <person name="Wortman J."/>
            <person name="Nusbaum C."/>
            <person name="Birren B."/>
        </authorList>
    </citation>
    <scope>NUCLEOTIDE SEQUENCE [LARGE SCALE GENOMIC DNA]</scope>
    <source>
        <strain evidence="5 6">CBS 40295</strain>
    </source>
</reference>
<dbReference type="Pfam" id="PF23562">
    <property type="entry name" value="AMP-binding_C_3"/>
    <property type="match status" value="1"/>
</dbReference>
<dbReference type="STRING" id="212818.A0A0D1WMX5"/>
<dbReference type="Gene3D" id="3.40.50.12780">
    <property type="entry name" value="N-terminal domain of ligase-like"/>
    <property type="match status" value="1"/>
</dbReference>
<keyword evidence="3" id="KW-0472">Membrane</keyword>
<dbReference type="InterPro" id="IPR042099">
    <property type="entry name" value="ANL_N_sf"/>
</dbReference>
<dbReference type="HOGENOM" id="CLU_002220_2_1_1"/>
<keyword evidence="3" id="KW-0812">Transmembrane</keyword>
<keyword evidence="1" id="KW-0596">Phosphopantetheine</keyword>
<dbReference type="PROSITE" id="PS00012">
    <property type="entry name" value="PHOSPHOPANTETHEINE"/>
    <property type="match status" value="1"/>
</dbReference>
<evidence type="ECO:0000256" key="1">
    <source>
        <dbReference type="ARBA" id="ARBA00022450"/>
    </source>
</evidence>
<dbReference type="Pfam" id="PF07993">
    <property type="entry name" value="NAD_binding_4"/>
    <property type="match status" value="1"/>
</dbReference>
<dbReference type="Gene3D" id="3.40.50.720">
    <property type="entry name" value="NAD(P)-binding Rossmann-like Domain"/>
    <property type="match status" value="1"/>
</dbReference>
<dbReference type="InterPro" id="IPR036736">
    <property type="entry name" value="ACP-like_sf"/>
</dbReference>
<feature type="transmembrane region" description="Helical" evidence="3">
    <location>
        <begin position="103"/>
        <end position="122"/>
    </location>
</feature>
<dbReference type="Pfam" id="PF00550">
    <property type="entry name" value="PP-binding"/>
    <property type="match status" value="1"/>
</dbReference>
<accession>A0A0D1WMX5</accession>
<dbReference type="PROSITE" id="PS00455">
    <property type="entry name" value="AMP_BINDING"/>
    <property type="match status" value="1"/>
</dbReference>
<dbReference type="InterPro" id="IPR051414">
    <property type="entry name" value="Adenylate-forming_Reductase"/>
</dbReference>
<dbReference type="EMBL" id="KN847524">
    <property type="protein sequence ID" value="KIV90375.1"/>
    <property type="molecule type" value="Genomic_DNA"/>
</dbReference>
<dbReference type="Gene3D" id="1.10.1200.10">
    <property type="entry name" value="ACP-like"/>
    <property type="match status" value="1"/>
</dbReference>
<evidence type="ECO:0000256" key="3">
    <source>
        <dbReference type="SAM" id="Phobius"/>
    </source>
</evidence>
<dbReference type="InterPro" id="IPR036291">
    <property type="entry name" value="NAD(P)-bd_dom_sf"/>
</dbReference>
<dbReference type="OrthoDB" id="429813at2759"/>
<keyword evidence="3" id="KW-1133">Transmembrane helix</keyword>
<gene>
    <name evidence="5" type="ORF">PV10_07684</name>
</gene>
<sequence length="1063" mass="118659">MHFSRYVNKAIDPHRGACIRSLPELVDYNSKENSSYLFCIQGEASDGENEGLQTISHSEFQKACGRCAGNLVWSIAEIELPSQQQGRGFVKGRPVALFINSDVGLLIYMVALMGLGVPWVLLCSARLGSSALRHLLWTTNACAIIGSRRHRNVIETALRDFPNDVDPPGLYIQEHYATFLKSPGQVDGPPEVSCQGHYIDETDRNVVILHSSGTTGMPKPVYWSHRQLMSFTTCHAFRSESEAEAPNMTTLPFYHGYGLLAPLLSFGVGTTLCIPNSHSVQHPDSVCKFLQLTRAKSLMTVPSILEGISLLPRGQGVKILATLNFVAFGGGLLKESVGSSLSAAGVKLLNHYGSTESGPLTPIFVPDAQYDWHFFRLRKDIEMGLTETNGEGEENTKRYTLKLRPHGWEVDFELQDELVRNHDSEELEFAAVGRKDELVVLSNGEKMSPEVIETYLSGQQNIADAVVFSNENSEVGVIIKPSIPVSKAERRAFRTSIWPCIVEVNKLTDGFAQIPSELMVLIVPDEIELPRSDKGSVLRREVYQLFQSDIEKTNAYVNDGEDDPFPKLCSQSLENYIQEVIQTKLNWKISSRNWSTSDDLFELGMDSLQALQLRRAVERVTRSSANGTIDSSMLTMDFIYRNPSVDKIATALRGARADVIYNTRSDQIVGFVETYSKFRPKCLPRVLITGGTGNLGAHMVAQLATDPAVVEVVCLNRPGLLRTGLNASDRQKAALESRGIFLENEHWLKIKVLECDTWKLRLGLNREDYNNLATDMTHILHNAWSVDFTQPLLYFEHQFQTLQNLIVLAQEMSLHRPSKKPRLLFVSSIAVVGSNPLLGMVDPIVEKPVELVECCNTSGYAEAKLVCEKIIEMFASRYNSSVELGYVRLGQITGSRHAGIWSTKEHLPVLFQTAQLMGHLPVMEGTLSWLPVDIAAASISEIMFSDEAMQLVYHLESPTRQPWHAIIEIMSSLLELPTKPHLDLGIWVEAAHHLTRDRPDTYSFSLLLEFFQRDFVRMACGLVTLDVSNVLAVSSSLRESKGVMGDDLASYVSYWRKDGFLLR</sequence>
<name>A0A0D1WMX5_EXOME</name>
<evidence type="ECO:0000259" key="4">
    <source>
        <dbReference type="PROSITE" id="PS50075"/>
    </source>
</evidence>
<dbReference type="Pfam" id="PF00501">
    <property type="entry name" value="AMP-binding"/>
    <property type="match status" value="1"/>
</dbReference>
<dbReference type="PANTHER" id="PTHR43439:SF2">
    <property type="entry name" value="ENZYME, PUTATIVE (JCVI)-RELATED"/>
    <property type="match status" value="1"/>
</dbReference>
<dbReference type="AlphaFoldDB" id="A0A0D1WMX5"/>
<dbReference type="InterPro" id="IPR000873">
    <property type="entry name" value="AMP-dep_synth/lig_dom"/>
</dbReference>
<protein>
    <recommendedName>
        <fullName evidence="4">Carrier domain-containing protein</fullName>
    </recommendedName>
</protein>
<keyword evidence="6" id="KW-1185">Reference proteome</keyword>
<keyword evidence="2" id="KW-0597">Phosphoprotein</keyword>
<dbReference type="GeneID" id="27325529"/>
<dbReference type="SUPFAM" id="SSF51735">
    <property type="entry name" value="NAD(P)-binding Rossmann-fold domains"/>
    <property type="match status" value="1"/>
</dbReference>
<feature type="domain" description="Carrier" evidence="4">
    <location>
        <begin position="571"/>
        <end position="656"/>
    </location>
</feature>
<dbReference type="InterPro" id="IPR009081">
    <property type="entry name" value="PP-bd_ACP"/>
</dbReference>
<evidence type="ECO:0000313" key="6">
    <source>
        <dbReference type="Proteomes" id="UP000054302"/>
    </source>
</evidence>
<dbReference type="RefSeq" id="XP_016221949.1">
    <property type="nucleotide sequence ID" value="XM_016372617.1"/>
</dbReference>
<dbReference type="InterPro" id="IPR013120">
    <property type="entry name" value="FAR_NAD-bd"/>
</dbReference>
<proteinExistence type="predicted"/>
<dbReference type="Proteomes" id="UP000054302">
    <property type="component" value="Unassembled WGS sequence"/>
</dbReference>